<dbReference type="InterPro" id="IPR029068">
    <property type="entry name" value="Glyas_Bleomycin-R_OHBP_Dase"/>
</dbReference>
<feature type="domain" description="VOC" evidence="1">
    <location>
        <begin position="24"/>
        <end position="144"/>
    </location>
</feature>
<dbReference type="PANTHER" id="PTHR43279">
    <property type="entry name" value="CATECHOL-2,3-DIOXYGENASE"/>
    <property type="match status" value="1"/>
</dbReference>
<dbReference type="Proteomes" id="UP001597314">
    <property type="component" value="Unassembled WGS sequence"/>
</dbReference>
<dbReference type="PROSITE" id="PS51819">
    <property type="entry name" value="VOC"/>
    <property type="match status" value="1"/>
</dbReference>
<gene>
    <name evidence="2" type="ORF">ACFSOX_21450</name>
</gene>
<evidence type="ECO:0000313" key="2">
    <source>
        <dbReference type="EMBL" id="MFD2184726.1"/>
    </source>
</evidence>
<dbReference type="Gene3D" id="3.10.180.10">
    <property type="entry name" value="2,3-Dihydroxybiphenyl 1,2-Dioxygenase, domain 1"/>
    <property type="match status" value="1"/>
</dbReference>
<dbReference type="RefSeq" id="WP_378479864.1">
    <property type="nucleotide sequence ID" value="NZ_JBHUIW010000034.1"/>
</dbReference>
<dbReference type="SUPFAM" id="SSF54593">
    <property type="entry name" value="Glyoxalase/Bleomycin resistance protein/Dihydroxybiphenyl dioxygenase"/>
    <property type="match status" value="1"/>
</dbReference>
<dbReference type="InterPro" id="IPR037523">
    <property type="entry name" value="VOC_core"/>
</dbReference>
<evidence type="ECO:0000259" key="1">
    <source>
        <dbReference type="PROSITE" id="PS51819"/>
    </source>
</evidence>
<organism evidence="2 3">
    <name type="scientific">Rhodoplanes azumiensis</name>
    <dbReference type="NCBI Taxonomy" id="1897628"/>
    <lineage>
        <taxon>Bacteria</taxon>
        <taxon>Pseudomonadati</taxon>
        <taxon>Pseudomonadota</taxon>
        <taxon>Alphaproteobacteria</taxon>
        <taxon>Hyphomicrobiales</taxon>
        <taxon>Nitrobacteraceae</taxon>
        <taxon>Rhodoplanes</taxon>
    </lineage>
</organism>
<proteinExistence type="predicted"/>
<comment type="caution">
    <text evidence="2">The sequence shown here is derived from an EMBL/GenBank/DDBJ whole genome shotgun (WGS) entry which is preliminary data.</text>
</comment>
<accession>A0ABW5APV5</accession>
<keyword evidence="3" id="KW-1185">Reference proteome</keyword>
<dbReference type="PANTHER" id="PTHR43279:SF1">
    <property type="entry name" value="CATECHOL-2,3-DIOXYGENASE"/>
    <property type="match status" value="1"/>
</dbReference>
<protein>
    <submittedName>
        <fullName evidence="2">VOC family protein</fullName>
    </submittedName>
</protein>
<evidence type="ECO:0000313" key="3">
    <source>
        <dbReference type="Proteomes" id="UP001597314"/>
    </source>
</evidence>
<dbReference type="InterPro" id="IPR004360">
    <property type="entry name" value="Glyas_Fos-R_dOase_dom"/>
</dbReference>
<dbReference type="EMBL" id="JBHUIW010000034">
    <property type="protein sequence ID" value="MFD2184726.1"/>
    <property type="molecule type" value="Genomic_DNA"/>
</dbReference>
<sequence length="190" mass="20418">MAQPDTLTRIEPALTPAPIDPAVRIGHVHLKVADLDRALAFWCGVLGFELIQRYGHQAAFVSAGGYHHHIGLNTWESRGGSPPPRGTTGLYHVALLYPTRAALADALRRLITAGVPLDGASDHGVSEALYLQDPDGNGVELYRDRDPADWPRTPDGRLAMATAPLDLDDLLQSAPLARAGASTPDRLDRP</sequence>
<dbReference type="Pfam" id="PF00903">
    <property type="entry name" value="Glyoxalase"/>
    <property type="match status" value="1"/>
</dbReference>
<reference evidence="3" key="1">
    <citation type="journal article" date="2019" name="Int. J. Syst. Evol. Microbiol.">
        <title>The Global Catalogue of Microorganisms (GCM) 10K type strain sequencing project: providing services to taxonomists for standard genome sequencing and annotation.</title>
        <authorList>
            <consortium name="The Broad Institute Genomics Platform"/>
            <consortium name="The Broad Institute Genome Sequencing Center for Infectious Disease"/>
            <person name="Wu L."/>
            <person name="Ma J."/>
        </authorList>
    </citation>
    <scope>NUCLEOTIDE SEQUENCE [LARGE SCALE GENOMIC DNA]</scope>
    <source>
        <strain evidence="3">CGMCC 1.6774</strain>
    </source>
</reference>
<name>A0ABW5APV5_9BRAD</name>